<evidence type="ECO:0000259" key="11">
    <source>
        <dbReference type="PROSITE" id="PS51755"/>
    </source>
</evidence>
<dbReference type="SMART" id="SM00862">
    <property type="entry name" value="Trans_reg_C"/>
    <property type="match status" value="1"/>
</dbReference>
<dbReference type="Gene3D" id="6.10.250.690">
    <property type="match status" value="1"/>
</dbReference>
<sequence length="238" mass="26926">MYSDVDQLKNKKILIVEDDEMLGNGLKSILQIQKYETYLVCSVKEAMEFLSEQKPDLCILDLWLPDGDGFDLCRWIRKKSEMPVLFLTACEEESKTVEGLKCGGDDYVVKPFSTPVLLARIEVLLRRNRISEGTSSYQSNGVVVDMGSRLCCRGDKTLRLPVEEWKMLICLLGAGGKIVSKEQLCRAIWAEGADYVEENTSRVIISRLRKHLEGIGLAGAIETSRGYGYRWILPVEKH</sequence>
<comment type="caution">
    <text evidence="12">The sequence shown here is derived from an EMBL/GenBank/DDBJ whole genome shotgun (WGS) entry which is preliminary data.</text>
</comment>
<dbReference type="InterPro" id="IPR036388">
    <property type="entry name" value="WH-like_DNA-bd_sf"/>
</dbReference>
<dbReference type="SUPFAM" id="SSF46894">
    <property type="entry name" value="C-terminal effector domain of the bipartite response regulators"/>
    <property type="match status" value="1"/>
</dbReference>
<dbReference type="EMBL" id="JAJEQR010000094">
    <property type="protein sequence ID" value="MCC2232742.1"/>
    <property type="molecule type" value="Genomic_DNA"/>
</dbReference>
<dbReference type="RefSeq" id="WP_349167854.1">
    <property type="nucleotide sequence ID" value="NZ_JBBNNY010000101.1"/>
</dbReference>
<feature type="modified residue" description="4-aspartylphosphate" evidence="8">
    <location>
        <position position="61"/>
    </location>
</feature>
<organism evidence="12 13">
    <name type="scientific">Hominifimenecus microfluidus</name>
    <dbReference type="NCBI Taxonomy" id="2885348"/>
    <lineage>
        <taxon>Bacteria</taxon>
        <taxon>Bacillati</taxon>
        <taxon>Bacillota</taxon>
        <taxon>Clostridia</taxon>
        <taxon>Lachnospirales</taxon>
        <taxon>Lachnospiraceae</taxon>
        <taxon>Hominifimenecus</taxon>
    </lineage>
</organism>
<comment type="function">
    <text evidence="7">May play the central regulatory role in sporulation. It may be an element of the effector pathway responsible for the activation of sporulation genes in response to nutritional stress. Spo0A may act in concert with spo0H (a sigma factor) to control the expression of some genes that are critical to the sporulation process.</text>
</comment>
<keyword evidence="5 9" id="KW-0238">DNA-binding</keyword>
<dbReference type="CDD" id="cd00383">
    <property type="entry name" value="trans_reg_C"/>
    <property type="match status" value="1"/>
</dbReference>
<evidence type="ECO:0000256" key="2">
    <source>
        <dbReference type="ARBA" id="ARBA00022553"/>
    </source>
</evidence>
<dbReference type="PANTHER" id="PTHR48111:SF40">
    <property type="entry name" value="PHOSPHATE REGULON TRANSCRIPTIONAL REGULATORY PROTEIN PHOB"/>
    <property type="match status" value="1"/>
</dbReference>
<feature type="domain" description="OmpR/PhoB-type" evidence="11">
    <location>
        <begin position="134"/>
        <end position="233"/>
    </location>
</feature>
<evidence type="ECO:0000313" key="13">
    <source>
        <dbReference type="Proteomes" id="UP001198182"/>
    </source>
</evidence>
<dbReference type="InterPro" id="IPR001789">
    <property type="entry name" value="Sig_transdc_resp-reg_receiver"/>
</dbReference>
<dbReference type="InterPro" id="IPR001867">
    <property type="entry name" value="OmpR/PhoB-type_DNA-bd"/>
</dbReference>
<keyword evidence="4" id="KW-0805">Transcription regulation</keyword>
<evidence type="ECO:0000256" key="4">
    <source>
        <dbReference type="ARBA" id="ARBA00023015"/>
    </source>
</evidence>
<feature type="domain" description="Response regulatory" evidence="10">
    <location>
        <begin position="12"/>
        <end position="125"/>
    </location>
</feature>
<dbReference type="GO" id="GO:0000156">
    <property type="term" value="F:phosphorelay response regulator activity"/>
    <property type="evidence" value="ECO:0007669"/>
    <property type="project" value="TreeGrafter"/>
</dbReference>
<evidence type="ECO:0000256" key="8">
    <source>
        <dbReference type="PROSITE-ProRule" id="PRU00169"/>
    </source>
</evidence>
<evidence type="ECO:0000256" key="3">
    <source>
        <dbReference type="ARBA" id="ARBA00023012"/>
    </source>
</evidence>
<dbReference type="SMART" id="SM00448">
    <property type="entry name" value="REC"/>
    <property type="match status" value="1"/>
</dbReference>
<evidence type="ECO:0000256" key="5">
    <source>
        <dbReference type="ARBA" id="ARBA00023125"/>
    </source>
</evidence>
<evidence type="ECO:0000256" key="7">
    <source>
        <dbReference type="ARBA" id="ARBA00024867"/>
    </source>
</evidence>
<keyword evidence="13" id="KW-1185">Reference proteome</keyword>
<dbReference type="Gene3D" id="3.40.50.2300">
    <property type="match status" value="1"/>
</dbReference>
<dbReference type="CDD" id="cd17574">
    <property type="entry name" value="REC_OmpR"/>
    <property type="match status" value="1"/>
</dbReference>
<dbReference type="PROSITE" id="PS50110">
    <property type="entry name" value="RESPONSE_REGULATORY"/>
    <property type="match status" value="1"/>
</dbReference>
<dbReference type="SUPFAM" id="SSF52172">
    <property type="entry name" value="CheY-like"/>
    <property type="match status" value="1"/>
</dbReference>
<dbReference type="GO" id="GO:0000976">
    <property type="term" value="F:transcription cis-regulatory region binding"/>
    <property type="evidence" value="ECO:0007669"/>
    <property type="project" value="TreeGrafter"/>
</dbReference>
<dbReference type="Pfam" id="PF00486">
    <property type="entry name" value="Trans_reg_C"/>
    <property type="match status" value="1"/>
</dbReference>
<reference evidence="12" key="1">
    <citation type="submission" date="2021-10" db="EMBL/GenBank/DDBJ databases">
        <title>Anaerobic single-cell dispensing facilitates the cultivation of human gut bacteria.</title>
        <authorList>
            <person name="Afrizal A."/>
        </authorList>
    </citation>
    <scope>NUCLEOTIDE SEQUENCE</scope>
    <source>
        <strain evidence="12">CLA-AA-H215</strain>
    </source>
</reference>
<dbReference type="InterPro" id="IPR039420">
    <property type="entry name" value="WalR-like"/>
</dbReference>
<dbReference type="InterPro" id="IPR016032">
    <property type="entry name" value="Sig_transdc_resp-reg_C-effctor"/>
</dbReference>
<dbReference type="Proteomes" id="UP001198182">
    <property type="component" value="Unassembled WGS sequence"/>
</dbReference>
<evidence type="ECO:0000256" key="1">
    <source>
        <dbReference type="ARBA" id="ARBA00018672"/>
    </source>
</evidence>
<keyword evidence="6" id="KW-0804">Transcription</keyword>
<dbReference type="PANTHER" id="PTHR48111">
    <property type="entry name" value="REGULATOR OF RPOS"/>
    <property type="match status" value="1"/>
</dbReference>
<dbReference type="GO" id="GO:0005829">
    <property type="term" value="C:cytosol"/>
    <property type="evidence" value="ECO:0007669"/>
    <property type="project" value="TreeGrafter"/>
</dbReference>
<gene>
    <name evidence="12" type="ORF">LKD81_17395</name>
</gene>
<evidence type="ECO:0000259" key="10">
    <source>
        <dbReference type="PROSITE" id="PS50110"/>
    </source>
</evidence>
<evidence type="ECO:0000256" key="9">
    <source>
        <dbReference type="PROSITE-ProRule" id="PRU01091"/>
    </source>
</evidence>
<proteinExistence type="predicted"/>
<feature type="DNA-binding region" description="OmpR/PhoB-type" evidence="9">
    <location>
        <begin position="134"/>
        <end position="233"/>
    </location>
</feature>
<dbReference type="Pfam" id="PF00072">
    <property type="entry name" value="Response_reg"/>
    <property type="match status" value="1"/>
</dbReference>
<dbReference type="GO" id="GO:0006355">
    <property type="term" value="P:regulation of DNA-templated transcription"/>
    <property type="evidence" value="ECO:0007669"/>
    <property type="project" value="InterPro"/>
</dbReference>
<dbReference type="Gene3D" id="1.10.10.10">
    <property type="entry name" value="Winged helix-like DNA-binding domain superfamily/Winged helix DNA-binding domain"/>
    <property type="match status" value="1"/>
</dbReference>
<evidence type="ECO:0000256" key="6">
    <source>
        <dbReference type="ARBA" id="ARBA00023163"/>
    </source>
</evidence>
<keyword evidence="3" id="KW-0902">Two-component regulatory system</keyword>
<protein>
    <recommendedName>
        <fullName evidence="1">Stage 0 sporulation protein A homolog</fullName>
    </recommendedName>
</protein>
<name>A0AAE3ECQ7_9FIRM</name>
<keyword evidence="2 8" id="KW-0597">Phosphoprotein</keyword>
<dbReference type="AlphaFoldDB" id="A0AAE3ECQ7"/>
<dbReference type="GO" id="GO:0032993">
    <property type="term" value="C:protein-DNA complex"/>
    <property type="evidence" value="ECO:0007669"/>
    <property type="project" value="TreeGrafter"/>
</dbReference>
<dbReference type="PROSITE" id="PS51755">
    <property type="entry name" value="OMPR_PHOB"/>
    <property type="match status" value="1"/>
</dbReference>
<accession>A0AAE3ECQ7</accession>
<dbReference type="InterPro" id="IPR011006">
    <property type="entry name" value="CheY-like_superfamily"/>
</dbReference>
<evidence type="ECO:0000313" key="12">
    <source>
        <dbReference type="EMBL" id="MCC2232742.1"/>
    </source>
</evidence>